<dbReference type="GO" id="GO:0005634">
    <property type="term" value="C:nucleus"/>
    <property type="evidence" value="ECO:0007669"/>
    <property type="project" value="UniProtKB-SubCell"/>
</dbReference>
<keyword evidence="8" id="KW-1185">Reference proteome</keyword>
<dbReference type="Gene3D" id="1.10.10.60">
    <property type="entry name" value="Homeodomain-like"/>
    <property type="match status" value="1"/>
</dbReference>
<protein>
    <submittedName>
        <fullName evidence="7">Caudal type homeobox 4</fullName>
    </submittedName>
</protein>
<dbReference type="Ensembl" id="ENSCCRT00000007551.2">
    <property type="protein sequence ID" value="ENSCCRP00000006873.2"/>
    <property type="gene ID" value="ENSCCRG00000002545.2"/>
</dbReference>
<dbReference type="GO" id="GO:0009948">
    <property type="term" value="P:anterior/posterior axis specification"/>
    <property type="evidence" value="ECO:0007669"/>
    <property type="project" value="TreeGrafter"/>
</dbReference>
<dbReference type="GO" id="GO:0009887">
    <property type="term" value="P:animal organ morphogenesis"/>
    <property type="evidence" value="ECO:0007669"/>
    <property type="project" value="TreeGrafter"/>
</dbReference>
<dbReference type="GeneTree" id="ENSGT00940000165070"/>
<dbReference type="InterPro" id="IPR047152">
    <property type="entry name" value="Caudal_homeobox"/>
</dbReference>
<dbReference type="SMART" id="SM00389">
    <property type="entry name" value="HOX"/>
    <property type="match status" value="1"/>
</dbReference>
<evidence type="ECO:0000256" key="5">
    <source>
        <dbReference type="SAM" id="MobiDB-lite"/>
    </source>
</evidence>
<evidence type="ECO:0000256" key="1">
    <source>
        <dbReference type="ARBA" id="ARBA00004123"/>
    </source>
</evidence>
<dbReference type="GO" id="GO:0006357">
    <property type="term" value="P:regulation of transcription by RNA polymerase II"/>
    <property type="evidence" value="ECO:0007669"/>
    <property type="project" value="TreeGrafter"/>
</dbReference>
<dbReference type="PROSITE" id="PS50071">
    <property type="entry name" value="HOMEOBOX_2"/>
    <property type="match status" value="1"/>
</dbReference>
<dbReference type="PANTHER" id="PTHR24332">
    <property type="entry name" value="HOMEOBOX PROTEIN CDX"/>
    <property type="match status" value="1"/>
</dbReference>
<dbReference type="AlphaFoldDB" id="A0A8C0YA83"/>
<dbReference type="Pfam" id="PF00046">
    <property type="entry name" value="Homeodomain"/>
    <property type="match status" value="1"/>
</dbReference>
<evidence type="ECO:0000313" key="8">
    <source>
        <dbReference type="Proteomes" id="UP001108240"/>
    </source>
</evidence>
<evidence type="ECO:0000256" key="3">
    <source>
        <dbReference type="PROSITE-ProRule" id="PRU00108"/>
    </source>
</evidence>
<dbReference type="Pfam" id="PF04731">
    <property type="entry name" value="Caudal_act"/>
    <property type="match status" value="1"/>
</dbReference>
<reference evidence="7" key="1">
    <citation type="submission" date="2025-08" db="UniProtKB">
        <authorList>
            <consortium name="Ensembl"/>
        </authorList>
    </citation>
    <scope>IDENTIFICATION</scope>
</reference>
<dbReference type="CDD" id="cd00086">
    <property type="entry name" value="homeodomain"/>
    <property type="match status" value="1"/>
</dbReference>
<feature type="compositionally biased region" description="Polar residues" evidence="5">
    <location>
        <begin position="132"/>
        <end position="147"/>
    </location>
</feature>
<dbReference type="InterPro" id="IPR001356">
    <property type="entry name" value="HD"/>
</dbReference>
<name>A0A8C0YA83_CYPCA</name>
<reference evidence="7" key="2">
    <citation type="submission" date="2025-09" db="UniProtKB">
        <authorList>
            <consortium name="Ensembl"/>
        </authorList>
    </citation>
    <scope>IDENTIFICATION</scope>
</reference>
<evidence type="ECO:0000313" key="7">
    <source>
        <dbReference type="Ensembl" id="ENSCCRP00000006873.2"/>
    </source>
</evidence>
<keyword evidence="3 4" id="KW-0238">DNA-binding</keyword>
<dbReference type="PANTHER" id="PTHR24332:SF15">
    <property type="entry name" value="HOMEOBOX PROTEIN CDX-4"/>
    <property type="match status" value="1"/>
</dbReference>
<proteinExistence type="inferred from homology"/>
<evidence type="ECO:0000259" key="6">
    <source>
        <dbReference type="PROSITE" id="PS50071"/>
    </source>
</evidence>
<keyword evidence="3 4" id="KW-0371">Homeobox</keyword>
<keyword evidence="3 4" id="KW-0539">Nucleus</keyword>
<feature type="domain" description="Homeobox" evidence="6">
    <location>
        <begin position="149"/>
        <end position="209"/>
    </location>
</feature>
<sequence>MYVGYLLDKEGSMYHQGAVRRSGISLPPQNFVSTPQYSDFAGYHHVPNMDTHAQSAGAWGPPYGAPREDWGAYSLGPPNTISAPMSSSSPGQVSYCSSDYNAMHGPGSAVLPPPPENISVGQLSPERERRNSYQWMSKTVQSSSTGKTRTKEKYRVVYTDHQRLELEKEFHFNRYITIRRKSELAVNLGLSERQVKHFTLDLKTIRRRVFLSNRLSFRSRFCQSPTGTGVTESVRHTRFSVPTPRNERLTIYEEHTASYCHSVNSNWKDPTLNEHSNTLKGQNRSGPLAWPKRITNYYSTCIKARVVDYNRRITSEMQRNSGGSSNIVLIE</sequence>
<dbReference type="Proteomes" id="UP001108240">
    <property type="component" value="Unplaced"/>
</dbReference>
<dbReference type="GO" id="GO:0003700">
    <property type="term" value="F:DNA-binding transcription factor activity"/>
    <property type="evidence" value="ECO:0007669"/>
    <property type="project" value="TreeGrafter"/>
</dbReference>
<feature type="region of interest" description="Disordered" evidence="5">
    <location>
        <begin position="128"/>
        <end position="148"/>
    </location>
</feature>
<dbReference type="SUPFAM" id="SSF46689">
    <property type="entry name" value="Homeodomain-like"/>
    <property type="match status" value="1"/>
</dbReference>
<evidence type="ECO:0000256" key="4">
    <source>
        <dbReference type="RuleBase" id="RU000682"/>
    </source>
</evidence>
<evidence type="ECO:0000256" key="2">
    <source>
        <dbReference type="ARBA" id="ARBA00010341"/>
    </source>
</evidence>
<dbReference type="InterPro" id="IPR009057">
    <property type="entry name" value="Homeodomain-like_sf"/>
</dbReference>
<comment type="subcellular location">
    <subcellularLocation>
        <location evidence="1 3 4">Nucleus</location>
    </subcellularLocation>
</comment>
<dbReference type="GO" id="GO:0030154">
    <property type="term" value="P:cell differentiation"/>
    <property type="evidence" value="ECO:0007669"/>
    <property type="project" value="TreeGrafter"/>
</dbReference>
<accession>A0A8C0YA83</accession>
<dbReference type="InterPro" id="IPR006820">
    <property type="entry name" value="Caudal_activation_dom"/>
</dbReference>
<organism evidence="7 8">
    <name type="scientific">Cyprinus carpio carpio</name>
    <dbReference type="NCBI Taxonomy" id="630221"/>
    <lineage>
        <taxon>Eukaryota</taxon>
        <taxon>Metazoa</taxon>
        <taxon>Chordata</taxon>
        <taxon>Craniata</taxon>
        <taxon>Vertebrata</taxon>
        <taxon>Euteleostomi</taxon>
        <taxon>Actinopterygii</taxon>
        <taxon>Neopterygii</taxon>
        <taxon>Teleostei</taxon>
        <taxon>Ostariophysi</taxon>
        <taxon>Cypriniformes</taxon>
        <taxon>Cyprinidae</taxon>
        <taxon>Cyprininae</taxon>
        <taxon>Cyprinus</taxon>
    </lineage>
</organism>
<comment type="similarity">
    <text evidence="2">Belongs to the Caudal homeobox family.</text>
</comment>
<feature type="DNA-binding region" description="Homeobox" evidence="3">
    <location>
        <begin position="151"/>
        <end position="210"/>
    </location>
</feature>
<dbReference type="GO" id="GO:0000977">
    <property type="term" value="F:RNA polymerase II transcription regulatory region sequence-specific DNA binding"/>
    <property type="evidence" value="ECO:0007669"/>
    <property type="project" value="TreeGrafter"/>
</dbReference>